<evidence type="ECO:0000313" key="3">
    <source>
        <dbReference type="Proteomes" id="UP001201812"/>
    </source>
</evidence>
<feature type="region of interest" description="Disordered" evidence="1">
    <location>
        <begin position="1"/>
        <end position="39"/>
    </location>
</feature>
<reference evidence="2" key="1">
    <citation type="submission" date="2022-01" db="EMBL/GenBank/DDBJ databases">
        <title>Genome Sequence Resource for Two Populations of Ditylenchus destructor, the Migratory Endoparasitic Phytonematode.</title>
        <authorList>
            <person name="Zhang H."/>
            <person name="Lin R."/>
            <person name="Xie B."/>
        </authorList>
    </citation>
    <scope>NUCLEOTIDE SEQUENCE</scope>
    <source>
        <strain evidence="2">BazhouSP</strain>
    </source>
</reference>
<sequence>MTQFGCSSRQVKKHRHHTSSMLVDGGRKKTRQMSKHRSELHKRGKVLLLLELCSHLNHLSPNQQSRIAATRRGQPAHSATGWLIRAKALIQLQKRVSGGRQSGKGGAQKAVAHTAHCCRLAVLEHSSIRRTSPHSQDLPPVVVASPPRPQQAGCSLGVGLPLSALHSHSATTILPNSRLE</sequence>
<dbReference type="Proteomes" id="UP001201812">
    <property type="component" value="Unassembled WGS sequence"/>
</dbReference>
<dbReference type="EMBL" id="JAKKPZ010000002">
    <property type="protein sequence ID" value="KAI1725453.1"/>
    <property type="molecule type" value="Genomic_DNA"/>
</dbReference>
<proteinExistence type="predicted"/>
<comment type="caution">
    <text evidence="2">The sequence shown here is derived from an EMBL/GenBank/DDBJ whole genome shotgun (WGS) entry which is preliminary data.</text>
</comment>
<evidence type="ECO:0000313" key="2">
    <source>
        <dbReference type="EMBL" id="KAI1725453.1"/>
    </source>
</evidence>
<name>A0AAD4NBX0_9BILA</name>
<accession>A0AAD4NBX0</accession>
<protein>
    <submittedName>
        <fullName evidence="2">Uncharacterized protein</fullName>
    </submittedName>
</protein>
<dbReference type="AlphaFoldDB" id="A0AAD4NBX0"/>
<keyword evidence="3" id="KW-1185">Reference proteome</keyword>
<gene>
    <name evidence="2" type="ORF">DdX_02111</name>
</gene>
<evidence type="ECO:0000256" key="1">
    <source>
        <dbReference type="SAM" id="MobiDB-lite"/>
    </source>
</evidence>
<organism evidence="2 3">
    <name type="scientific">Ditylenchus destructor</name>
    <dbReference type="NCBI Taxonomy" id="166010"/>
    <lineage>
        <taxon>Eukaryota</taxon>
        <taxon>Metazoa</taxon>
        <taxon>Ecdysozoa</taxon>
        <taxon>Nematoda</taxon>
        <taxon>Chromadorea</taxon>
        <taxon>Rhabditida</taxon>
        <taxon>Tylenchina</taxon>
        <taxon>Tylenchomorpha</taxon>
        <taxon>Sphaerularioidea</taxon>
        <taxon>Anguinidae</taxon>
        <taxon>Anguininae</taxon>
        <taxon>Ditylenchus</taxon>
    </lineage>
</organism>
<feature type="compositionally biased region" description="Basic residues" evidence="1">
    <location>
        <begin position="28"/>
        <end position="39"/>
    </location>
</feature>